<name>A0A1Q9C590_SYMMI</name>
<dbReference type="EMBL" id="LSRX01001664">
    <property type="protein sequence ID" value="OLP78089.1"/>
    <property type="molecule type" value="Genomic_DNA"/>
</dbReference>
<evidence type="ECO:0000313" key="3">
    <source>
        <dbReference type="Proteomes" id="UP000186817"/>
    </source>
</evidence>
<accession>A0A1Q9C590</accession>
<reference evidence="2 3" key="1">
    <citation type="submission" date="2016-02" db="EMBL/GenBank/DDBJ databases">
        <title>Genome analysis of coral dinoflagellate symbionts highlights evolutionary adaptations to a symbiotic lifestyle.</title>
        <authorList>
            <person name="Aranda M."/>
            <person name="Li Y."/>
            <person name="Liew Y.J."/>
            <person name="Baumgarten S."/>
            <person name="Simakov O."/>
            <person name="Wilson M."/>
            <person name="Piel J."/>
            <person name="Ashoor H."/>
            <person name="Bougouffa S."/>
            <person name="Bajic V.B."/>
            <person name="Ryu T."/>
            <person name="Ravasi T."/>
            <person name="Bayer T."/>
            <person name="Micklem G."/>
            <person name="Kim H."/>
            <person name="Bhak J."/>
            <person name="Lajeunesse T.C."/>
            <person name="Voolstra C.R."/>
        </authorList>
    </citation>
    <scope>NUCLEOTIDE SEQUENCE [LARGE SCALE GENOMIC DNA]</scope>
    <source>
        <strain evidence="2 3">CCMP2467</strain>
    </source>
</reference>
<dbReference type="Proteomes" id="UP000186817">
    <property type="component" value="Unassembled WGS sequence"/>
</dbReference>
<feature type="compositionally biased region" description="Acidic residues" evidence="1">
    <location>
        <begin position="90"/>
        <end position="99"/>
    </location>
</feature>
<keyword evidence="3" id="KW-1185">Reference proteome</keyword>
<feature type="region of interest" description="Disordered" evidence="1">
    <location>
        <begin position="89"/>
        <end position="108"/>
    </location>
</feature>
<proteinExistence type="predicted"/>
<evidence type="ECO:0000256" key="1">
    <source>
        <dbReference type="SAM" id="MobiDB-lite"/>
    </source>
</evidence>
<comment type="caution">
    <text evidence="2">The sequence shown here is derived from an EMBL/GenBank/DDBJ whole genome shotgun (WGS) entry which is preliminary data.</text>
</comment>
<evidence type="ECO:0000313" key="2">
    <source>
        <dbReference type="EMBL" id="OLP78089.1"/>
    </source>
</evidence>
<organism evidence="2 3">
    <name type="scientific">Symbiodinium microadriaticum</name>
    <name type="common">Dinoflagellate</name>
    <name type="synonym">Zooxanthella microadriatica</name>
    <dbReference type="NCBI Taxonomy" id="2951"/>
    <lineage>
        <taxon>Eukaryota</taxon>
        <taxon>Sar</taxon>
        <taxon>Alveolata</taxon>
        <taxon>Dinophyceae</taxon>
        <taxon>Suessiales</taxon>
        <taxon>Symbiodiniaceae</taxon>
        <taxon>Symbiodinium</taxon>
    </lineage>
</organism>
<gene>
    <name evidence="2" type="ORF">AK812_SmicGene41778</name>
</gene>
<sequence>MVSYECNIELRQLRTKVRGRTVRATNDRGTVILQQELLASVQRLRCLDPYIGTTSAESDLGRKLHIPEWNVWTELLHRKALLRVESHESEDSDFSEDESPPATPQDPDAALFWLSHFRYDREAGFSFFGGFRRP</sequence>
<protein>
    <submittedName>
        <fullName evidence="2">Uncharacterized protein</fullName>
    </submittedName>
</protein>
<dbReference type="AlphaFoldDB" id="A0A1Q9C590"/>